<protein>
    <submittedName>
        <fullName evidence="1">Uncharacterized protein</fullName>
    </submittedName>
</protein>
<dbReference type="Proteomes" id="UP000486351">
    <property type="component" value="Unassembled WGS sequence"/>
</dbReference>
<gene>
    <name evidence="1" type="ORF">PF008_g106</name>
</gene>
<organism evidence="1 2">
    <name type="scientific">Phytophthora fragariae</name>
    <dbReference type="NCBI Taxonomy" id="53985"/>
    <lineage>
        <taxon>Eukaryota</taxon>
        <taxon>Sar</taxon>
        <taxon>Stramenopiles</taxon>
        <taxon>Oomycota</taxon>
        <taxon>Peronosporomycetes</taxon>
        <taxon>Peronosporales</taxon>
        <taxon>Peronosporaceae</taxon>
        <taxon>Phytophthora</taxon>
    </lineage>
</organism>
<reference evidence="1 2" key="1">
    <citation type="submission" date="2018-09" db="EMBL/GenBank/DDBJ databases">
        <title>Genomic investigation of the strawberry pathogen Phytophthora fragariae indicates pathogenicity is determined by transcriptional variation in three key races.</title>
        <authorList>
            <person name="Adams T.M."/>
            <person name="Armitage A.D."/>
            <person name="Sobczyk M.K."/>
            <person name="Bates H.J."/>
            <person name="Dunwell J.M."/>
            <person name="Nellist C.F."/>
            <person name="Harrison R.J."/>
        </authorList>
    </citation>
    <scope>NUCLEOTIDE SEQUENCE [LARGE SCALE GENOMIC DNA]</scope>
    <source>
        <strain evidence="1 2">NOV-77</strain>
    </source>
</reference>
<evidence type="ECO:0000313" key="2">
    <source>
        <dbReference type="Proteomes" id="UP000486351"/>
    </source>
</evidence>
<name>A0A6G0SNW1_9STRA</name>
<dbReference type="AlphaFoldDB" id="A0A6G0SNW1"/>
<dbReference type="EMBL" id="QXFY01000002">
    <property type="protein sequence ID" value="KAE9362384.1"/>
    <property type="molecule type" value="Genomic_DNA"/>
</dbReference>
<comment type="caution">
    <text evidence="1">The sequence shown here is derived from an EMBL/GenBank/DDBJ whole genome shotgun (WGS) entry which is preliminary data.</text>
</comment>
<sequence length="47" mass="5067">MTTVNGSSAVHRLEHTAGIHNLAHALECQRICATDQLIPGEPKSDSR</sequence>
<accession>A0A6G0SNW1</accession>
<proteinExistence type="predicted"/>
<evidence type="ECO:0000313" key="1">
    <source>
        <dbReference type="EMBL" id="KAE9362384.1"/>
    </source>
</evidence>